<evidence type="ECO:0000256" key="9">
    <source>
        <dbReference type="PIRSR" id="PIRSR036696-1"/>
    </source>
</evidence>
<dbReference type="Gene3D" id="3.40.630.10">
    <property type="entry name" value="Zn peptidases"/>
    <property type="match status" value="1"/>
</dbReference>
<dbReference type="PANTHER" id="PTHR45892">
    <property type="entry name" value="AMINOACYLASE-1"/>
    <property type="match status" value="1"/>
</dbReference>
<accession>A0A9Q0LGG5</accession>
<feature type="binding site" evidence="10">
    <location>
        <position position="108"/>
    </location>
    <ligand>
        <name>Zn(2+)</name>
        <dbReference type="ChEBI" id="CHEBI:29105"/>
        <label>1</label>
    </ligand>
</feature>
<feature type="binding site" evidence="10">
    <location>
        <position position="143"/>
    </location>
    <ligand>
        <name>Zn(2+)</name>
        <dbReference type="ChEBI" id="CHEBI:29105"/>
        <label>2</label>
    </ligand>
</feature>
<evidence type="ECO:0000313" key="12">
    <source>
        <dbReference type="EMBL" id="KAJ5072397.1"/>
    </source>
</evidence>
<keyword evidence="7 10" id="KW-0862">Zinc</keyword>
<evidence type="ECO:0000256" key="4">
    <source>
        <dbReference type="ARBA" id="ARBA00022490"/>
    </source>
</evidence>
<evidence type="ECO:0000256" key="3">
    <source>
        <dbReference type="ARBA" id="ARBA00011913"/>
    </source>
</evidence>
<evidence type="ECO:0000256" key="7">
    <source>
        <dbReference type="ARBA" id="ARBA00022833"/>
    </source>
</evidence>
<protein>
    <recommendedName>
        <fullName evidence="3">N-acyl-aliphatic-L-amino acid amidohydrolase</fullName>
        <ecNumber evidence="3">3.5.1.14</ecNumber>
    </recommendedName>
    <alternativeName>
        <fullName evidence="8">N-acyl-L-amino-acid amidohydrolase</fullName>
    </alternativeName>
</protein>
<dbReference type="GO" id="GO:0005737">
    <property type="term" value="C:cytoplasm"/>
    <property type="evidence" value="ECO:0007669"/>
    <property type="project" value="UniProtKB-SubCell"/>
</dbReference>
<feature type="active site" description="Proton acceptor" evidence="9">
    <location>
        <position position="142"/>
    </location>
</feature>
<dbReference type="OrthoDB" id="3064516at2759"/>
<dbReference type="OMA" id="GTDAKQF"/>
<dbReference type="InterPro" id="IPR036264">
    <property type="entry name" value="Bact_exopeptidase_dim_dom"/>
</dbReference>
<evidence type="ECO:0000256" key="8">
    <source>
        <dbReference type="ARBA" id="ARBA00029656"/>
    </source>
</evidence>
<name>A0A9Q0LGG5_ANAIG</name>
<keyword evidence="6" id="KW-0378">Hydrolase</keyword>
<feature type="domain" description="Peptidase M20 dimerisation" evidence="11">
    <location>
        <begin position="184"/>
        <end position="297"/>
    </location>
</feature>
<evidence type="ECO:0000256" key="5">
    <source>
        <dbReference type="ARBA" id="ARBA00022723"/>
    </source>
</evidence>
<feature type="binding site" evidence="10">
    <location>
        <position position="108"/>
    </location>
    <ligand>
        <name>Zn(2+)</name>
        <dbReference type="ChEBI" id="CHEBI:29105"/>
        <label>2</label>
    </ligand>
</feature>
<keyword evidence="4" id="KW-0963">Cytoplasm</keyword>
<feature type="binding site" evidence="10">
    <location>
        <position position="170"/>
    </location>
    <ligand>
        <name>Zn(2+)</name>
        <dbReference type="ChEBI" id="CHEBI:29105"/>
        <label>1</label>
    </ligand>
</feature>
<dbReference type="GO" id="GO:0004046">
    <property type="term" value="F:aminoacylase activity"/>
    <property type="evidence" value="ECO:0007669"/>
    <property type="project" value="UniProtKB-EC"/>
</dbReference>
<reference evidence="12" key="1">
    <citation type="submission" date="2022-10" db="EMBL/GenBank/DDBJ databases">
        <title>Novel sulphate-reducing endosymbionts in the free-living metamonad Anaeramoeba.</title>
        <authorList>
            <person name="Jerlstrom-Hultqvist J."/>
            <person name="Cepicka I."/>
            <person name="Gallot-Lavallee L."/>
            <person name="Salas-Leiva D."/>
            <person name="Curtis B.A."/>
            <person name="Zahonova K."/>
            <person name="Pipaliya S."/>
            <person name="Dacks J."/>
            <person name="Roger A.J."/>
        </authorList>
    </citation>
    <scope>NUCLEOTIDE SEQUENCE</scope>
    <source>
        <strain evidence="12">BMAN</strain>
    </source>
</reference>
<gene>
    <name evidence="12" type="ORF">M0811_01411</name>
</gene>
<dbReference type="PIRSF" id="PIRSF036696">
    <property type="entry name" value="ACY-1"/>
    <property type="match status" value="1"/>
</dbReference>
<dbReference type="PROSITE" id="PS00759">
    <property type="entry name" value="ARGE_DAPE_CPG2_2"/>
    <property type="match status" value="1"/>
</dbReference>
<dbReference type="Gene3D" id="1.10.150.900">
    <property type="match status" value="1"/>
</dbReference>
<dbReference type="GO" id="GO:0046872">
    <property type="term" value="F:metal ion binding"/>
    <property type="evidence" value="ECO:0007669"/>
    <property type="project" value="UniProtKB-KW"/>
</dbReference>
<dbReference type="PROSITE" id="PS00758">
    <property type="entry name" value="ARGE_DAPE_CPG2_1"/>
    <property type="match status" value="1"/>
</dbReference>
<comment type="similarity">
    <text evidence="2">Belongs to the peptidase M20A family.</text>
</comment>
<dbReference type="SUPFAM" id="SSF53187">
    <property type="entry name" value="Zn-dependent exopeptidases"/>
    <property type="match status" value="1"/>
</dbReference>
<dbReference type="InterPro" id="IPR011650">
    <property type="entry name" value="Peptidase_M20_dimer"/>
</dbReference>
<comment type="subcellular location">
    <subcellularLocation>
        <location evidence="1">Cytoplasm</location>
    </subcellularLocation>
</comment>
<dbReference type="EC" id="3.5.1.14" evidence="3"/>
<dbReference type="InterPro" id="IPR052083">
    <property type="entry name" value="Aminoacylase-1_M20A"/>
</dbReference>
<dbReference type="GO" id="GO:0006520">
    <property type="term" value="P:amino acid metabolic process"/>
    <property type="evidence" value="ECO:0007669"/>
    <property type="project" value="InterPro"/>
</dbReference>
<dbReference type="InterPro" id="IPR010159">
    <property type="entry name" value="N-acyl_aa_amidohydrolase"/>
</dbReference>
<dbReference type="InterPro" id="IPR002933">
    <property type="entry name" value="Peptidase_M20"/>
</dbReference>
<dbReference type="Pfam" id="PF01546">
    <property type="entry name" value="Peptidase_M20"/>
    <property type="match status" value="1"/>
</dbReference>
<evidence type="ECO:0000256" key="1">
    <source>
        <dbReference type="ARBA" id="ARBA00004496"/>
    </source>
</evidence>
<comment type="cofactor">
    <cofactor evidence="10">
        <name>Zn(2+)</name>
        <dbReference type="ChEBI" id="CHEBI:29105"/>
    </cofactor>
    <text evidence="10">Binds 2 Zn(2+) ions per subunit.</text>
</comment>
<feature type="active site" evidence="9">
    <location>
        <position position="78"/>
    </location>
</feature>
<feature type="binding site" evidence="10">
    <location>
        <position position="368"/>
    </location>
    <ligand>
        <name>Zn(2+)</name>
        <dbReference type="ChEBI" id="CHEBI:29105"/>
        <label>2</label>
    </ligand>
</feature>
<dbReference type="AlphaFoldDB" id="A0A9Q0LGG5"/>
<dbReference type="EMBL" id="JAPDFW010000081">
    <property type="protein sequence ID" value="KAJ5072397.1"/>
    <property type="molecule type" value="Genomic_DNA"/>
</dbReference>
<keyword evidence="13" id="KW-1185">Reference proteome</keyword>
<proteinExistence type="inferred from homology"/>
<dbReference type="Pfam" id="PF07687">
    <property type="entry name" value="M20_dimer"/>
    <property type="match status" value="1"/>
</dbReference>
<feature type="binding site" evidence="10">
    <location>
        <position position="76"/>
    </location>
    <ligand>
        <name>Zn(2+)</name>
        <dbReference type="ChEBI" id="CHEBI:29105"/>
        <label>1</label>
    </ligand>
</feature>
<dbReference type="NCBIfam" id="TIGR01880">
    <property type="entry name" value="Ac-peptdase-euk"/>
    <property type="match status" value="1"/>
</dbReference>
<evidence type="ECO:0000259" key="11">
    <source>
        <dbReference type="Pfam" id="PF07687"/>
    </source>
</evidence>
<dbReference type="InterPro" id="IPR001261">
    <property type="entry name" value="ArgE/DapE_CS"/>
</dbReference>
<evidence type="ECO:0000256" key="10">
    <source>
        <dbReference type="PIRSR" id="PIRSR036696-2"/>
    </source>
</evidence>
<evidence type="ECO:0000256" key="2">
    <source>
        <dbReference type="ARBA" id="ARBA00006247"/>
    </source>
</evidence>
<evidence type="ECO:0000256" key="6">
    <source>
        <dbReference type="ARBA" id="ARBA00022801"/>
    </source>
</evidence>
<evidence type="ECO:0000313" key="13">
    <source>
        <dbReference type="Proteomes" id="UP001149090"/>
    </source>
</evidence>
<dbReference type="PANTHER" id="PTHR45892:SF1">
    <property type="entry name" value="AMINOACYLASE-1"/>
    <property type="match status" value="1"/>
</dbReference>
<dbReference type="Proteomes" id="UP001149090">
    <property type="component" value="Unassembled WGS sequence"/>
</dbReference>
<sequence>MNSKDERVLNKFKQYLQIQTVHPNPNYEEAIKFLENYSKEFLLNFESFELVKDNPIGHIFIEGTEPNIPSILLNSHIDVVPADTNNWKFDPFSAKEEDNKIYARGTQDMKCVGIQHLESIGRLVESGFKFKRSIHITFVPGEEVGGHVGMEMLVKSGIIKKWNIGVAFDEGLANPSEKFTVFYGEKAPWWILFTAEGNVGHGSQFIENTAIQKIYSVMTKLTEFRNKQLEILKKDPNKTISDVHTLNITQIKAATPSEKSINVIPSKATLACDIRITPKKSMEEIQKLIDEICESCNVQYQFLQHTPINNLTDLESQWFKTFESSCKELGIEIEPQIFPAATDSRYLRQLGIPAIGFSPMNNTPILLHGNNEFLDRDIFLKGVHYFMKIFSDISKI</sequence>
<comment type="caution">
    <text evidence="12">The sequence shown here is derived from an EMBL/GenBank/DDBJ whole genome shotgun (WGS) entry which is preliminary data.</text>
</comment>
<organism evidence="12 13">
    <name type="scientific">Anaeramoeba ignava</name>
    <name type="common">Anaerobic marine amoeba</name>
    <dbReference type="NCBI Taxonomy" id="1746090"/>
    <lineage>
        <taxon>Eukaryota</taxon>
        <taxon>Metamonada</taxon>
        <taxon>Anaeramoebidae</taxon>
        <taxon>Anaeramoeba</taxon>
    </lineage>
</organism>
<keyword evidence="5 10" id="KW-0479">Metal-binding</keyword>
<dbReference type="FunFam" id="1.10.150.900:FF:000001">
    <property type="entry name" value="Aminoacylase-1, putative"/>
    <property type="match status" value="1"/>
</dbReference>
<dbReference type="SUPFAM" id="SSF55031">
    <property type="entry name" value="Bacterial exopeptidase dimerisation domain"/>
    <property type="match status" value="1"/>
</dbReference>
<dbReference type="Gene3D" id="3.30.70.360">
    <property type="match status" value="1"/>
</dbReference>